<dbReference type="Proteomes" id="UP000583929">
    <property type="component" value="Unassembled WGS sequence"/>
</dbReference>
<keyword evidence="2" id="KW-1185">Reference proteome</keyword>
<dbReference type="SUPFAM" id="SSF52058">
    <property type="entry name" value="L domain-like"/>
    <property type="match status" value="1"/>
</dbReference>
<name>A0A7J6DQC8_CANSA</name>
<evidence type="ECO:0000313" key="1">
    <source>
        <dbReference type="EMBL" id="KAF4348292.1"/>
    </source>
</evidence>
<dbReference type="InterPro" id="IPR032675">
    <property type="entry name" value="LRR_dom_sf"/>
</dbReference>
<dbReference type="EMBL" id="JAATIQ010000706">
    <property type="protein sequence ID" value="KAF4348292.1"/>
    <property type="molecule type" value="Genomic_DNA"/>
</dbReference>
<gene>
    <name evidence="1" type="ORF">G4B88_025046</name>
</gene>
<dbReference type="Gene3D" id="3.80.10.10">
    <property type="entry name" value="Ribonuclease Inhibitor"/>
    <property type="match status" value="1"/>
</dbReference>
<comment type="caution">
    <text evidence="1">The sequence shown here is derived from an EMBL/GenBank/DDBJ whole genome shotgun (WGS) entry which is preliminary data.</text>
</comment>
<proteinExistence type="predicted"/>
<accession>A0A7J6DQC8</accession>
<sequence>MTSLSALKSLTIKGCLLIKSLPEMKWNWQALPHLTTLIIDGFGNEGNMESFLKEGLLPTSITSLEIHDFARLRGLDKNGLTQLTSLQTLELESDFGCYTKLN</sequence>
<protein>
    <submittedName>
        <fullName evidence="1">Uncharacterized protein</fullName>
    </submittedName>
</protein>
<reference evidence="1 2" key="1">
    <citation type="journal article" date="2020" name="bioRxiv">
        <title>Sequence and annotation of 42 cannabis genomes reveals extensive copy number variation in cannabinoid synthesis and pathogen resistance genes.</title>
        <authorList>
            <person name="Mckernan K.J."/>
            <person name="Helbert Y."/>
            <person name="Kane L.T."/>
            <person name="Ebling H."/>
            <person name="Zhang L."/>
            <person name="Liu B."/>
            <person name="Eaton Z."/>
            <person name="Mclaughlin S."/>
            <person name="Kingan S."/>
            <person name="Baybayan P."/>
            <person name="Concepcion G."/>
            <person name="Jordan M."/>
            <person name="Riva A."/>
            <person name="Barbazuk W."/>
            <person name="Harkins T."/>
        </authorList>
    </citation>
    <scope>NUCLEOTIDE SEQUENCE [LARGE SCALE GENOMIC DNA]</scope>
    <source>
        <strain evidence="2">cv. Jamaican Lion 4</strain>
        <tissue evidence="1">Leaf</tissue>
    </source>
</reference>
<evidence type="ECO:0000313" key="2">
    <source>
        <dbReference type="Proteomes" id="UP000583929"/>
    </source>
</evidence>
<organism evidence="1 2">
    <name type="scientific">Cannabis sativa</name>
    <name type="common">Hemp</name>
    <name type="synonym">Marijuana</name>
    <dbReference type="NCBI Taxonomy" id="3483"/>
    <lineage>
        <taxon>Eukaryota</taxon>
        <taxon>Viridiplantae</taxon>
        <taxon>Streptophyta</taxon>
        <taxon>Embryophyta</taxon>
        <taxon>Tracheophyta</taxon>
        <taxon>Spermatophyta</taxon>
        <taxon>Magnoliopsida</taxon>
        <taxon>eudicotyledons</taxon>
        <taxon>Gunneridae</taxon>
        <taxon>Pentapetalae</taxon>
        <taxon>rosids</taxon>
        <taxon>fabids</taxon>
        <taxon>Rosales</taxon>
        <taxon>Cannabaceae</taxon>
        <taxon>Cannabis</taxon>
    </lineage>
</organism>
<dbReference type="AlphaFoldDB" id="A0A7J6DQC8"/>